<dbReference type="Pfam" id="PF07729">
    <property type="entry name" value="FCD"/>
    <property type="match status" value="1"/>
</dbReference>
<protein>
    <submittedName>
        <fullName evidence="5">FadR family transcriptional regulator</fullName>
    </submittedName>
</protein>
<dbReference type="InterPro" id="IPR000524">
    <property type="entry name" value="Tscrpt_reg_HTH_GntR"/>
</dbReference>
<sequence length="237" mass="26270">MPAQSSSSPTPLLNTVLDSIGIDIISNTLGPGQVFTLQDLCERFDISRTVAREVMRALEQRGLVTSSRRVGITVAPRSEWSFFDPLIIRWRLEADTQRTAQLHSLNELRMAIEPLAARKAADLATPEQRARLQELARELYQLGEERKGNTNRFLAADCEFHGLILEASRNEMFNGLKGLMNLVMETRTHRGLQPARPVPGAMDLHVQLADAIALGEADQAAAVAREIIQEVDSTFGL</sequence>
<organism evidence="5 6">
    <name type="scientific">Corynebacterium uropygiale</name>
    <dbReference type="NCBI Taxonomy" id="1775911"/>
    <lineage>
        <taxon>Bacteria</taxon>
        <taxon>Bacillati</taxon>
        <taxon>Actinomycetota</taxon>
        <taxon>Actinomycetes</taxon>
        <taxon>Mycobacteriales</taxon>
        <taxon>Corynebacteriaceae</taxon>
        <taxon>Corynebacterium</taxon>
    </lineage>
</organism>
<evidence type="ECO:0000313" key="5">
    <source>
        <dbReference type="EMBL" id="MCF4007420.1"/>
    </source>
</evidence>
<evidence type="ECO:0000313" key="6">
    <source>
        <dbReference type="Proteomes" id="UP001139336"/>
    </source>
</evidence>
<dbReference type="Pfam" id="PF00392">
    <property type="entry name" value="GntR"/>
    <property type="match status" value="1"/>
</dbReference>
<accession>A0A9X1QSJ8</accession>
<dbReference type="RefSeq" id="WP_236119566.1">
    <property type="nucleotide sequence ID" value="NZ_JAKGSI010000005.1"/>
</dbReference>
<dbReference type="SMART" id="SM00345">
    <property type="entry name" value="HTH_GNTR"/>
    <property type="match status" value="1"/>
</dbReference>
<evidence type="ECO:0000256" key="3">
    <source>
        <dbReference type="ARBA" id="ARBA00023163"/>
    </source>
</evidence>
<dbReference type="Gene3D" id="1.10.10.10">
    <property type="entry name" value="Winged helix-like DNA-binding domain superfamily/Winged helix DNA-binding domain"/>
    <property type="match status" value="1"/>
</dbReference>
<dbReference type="PROSITE" id="PS50949">
    <property type="entry name" value="HTH_GNTR"/>
    <property type="match status" value="1"/>
</dbReference>
<dbReference type="InterPro" id="IPR036388">
    <property type="entry name" value="WH-like_DNA-bd_sf"/>
</dbReference>
<dbReference type="InterPro" id="IPR036390">
    <property type="entry name" value="WH_DNA-bd_sf"/>
</dbReference>
<dbReference type="SMART" id="SM00895">
    <property type="entry name" value="FCD"/>
    <property type="match status" value="1"/>
</dbReference>
<dbReference type="PANTHER" id="PTHR43537:SF44">
    <property type="entry name" value="GNTR FAMILY REGULATORY PROTEIN"/>
    <property type="match status" value="1"/>
</dbReference>
<evidence type="ECO:0000259" key="4">
    <source>
        <dbReference type="PROSITE" id="PS50949"/>
    </source>
</evidence>
<dbReference type="Proteomes" id="UP001139336">
    <property type="component" value="Unassembled WGS sequence"/>
</dbReference>
<dbReference type="EMBL" id="JAKGSI010000005">
    <property type="protein sequence ID" value="MCF4007420.1"/>
    <property type="molecule type" value="Genomic_DNA"/>
</dbReference>
<proteinExistence type="predicted"/>
<keyword evidence="3" id="KW-0804">Transcription</keyword>
<dbReference type="InterPro" id="IPR008920">
    <property type="entry name" value="TF_FadR/GntR_C"/>
</dbReference>
<reference evidence="5" key="1">
    <citation type="submission" date="2022-01" db="EMBL/GenBank/DDBJ databases">
        <title>Corynebacterium sp. nov isolated from isolated from the feces of the greater white-fronted geese (Anser albifrons) at Poyang Lake, PR China.</title>
        <authorList>
            <person name="Liu Q."/>
        </authorList>
    </citation>
    <scope>NUCLEOTIDE SEQUENCE</scope>
    <source>
        <strain evidence="5">JCM 32435</strain>
    </source>
</reference>
<dbReference type="InterPro" id="IPR011711">
    <property type="entry name" value="GntR_C"/>
</dbReference>
<keyword evidence="2" id="KW-0238">DNA-binding</keyword>
<dbReference type="AlphaFoldDB" id="A0A9X1QSJ8"/>
<dbReference type="SUPFAM" id="SSF48008">
    <property type="entry name" value="GntR ligand-binding domain-like"/>
    <property type="match status" value="1"/>
</dbReference>
<dbReference type="PANTHER" id="PTHR43537">
    <property type="entry name" value="TRANSCRIPTIONAL REGULATOR, GNTR FAMILY"/>
    <property type="match status" value="1"/>
</dbReference>
<gene>
    <name evidence="5" type="ORF">L1O03_09595</name>
</gene>
<name>A0A9X1QSJ8_9CORY</name>
<dbReference type="SUPFAM" id="SSF46785">
    <property type="entry name" value="Winged helix' DNA-binding domain"/>
    <property type="match status" value="1"/>
</dbReference>
<keyword evidence="1" id="KW-0805">Transcription regulation</keyword>
<dbReference type="Gene3D" id="1.20.120.530">
    <property type="entry name" value="GntR ligand-binding domain-like"/>
    <property type="match status" value="1"/>
</dbReference>
<evidence type="ECO:0000256" key="1">
    <source>
        <dbReference type="ARBA" id="ARBA00023015"/>
    </source>
</evidence>
<comment type="caution">
    <text evidence="5">The sequence shown here is derived from an EMBL/GenBank/DDBJ whole genome shotgun (WGS) entry which is preliminary data.</text>
</comment>
<feature type="domain" description="HTH gntR-type" evidence="4">
    <location>
        <begin position="10"/>
        <end position="77"/>
    </location>
</feature>
<keyword evidence="6" id="KW-1185">Reference proteome</keyword>
<dbReference type="GO" id="GO:0003700">
    <property type="term" value="F:DNA-binding transcription factor activity"/>
    <property type="evidence" value="ECO:0007669"/>
    <property type="project" value="InterPro"/>
</dbReference>
<dbReference type="GO" id="GO:0003677">
    <property type="term" value="F:DNA binding"/>
    <property type="evidence" value="ECO:0007669"/>
    <property type="project" value="UniProtKB-KW"/>
</dbReference>
<evidence type="ECO:0000256" key="2">
    <source>
        <dbReference type="ARBA" id="ARBA00023125"/>
    </source>
</evidence>